<keyword evidence="5 6" id="KW-0472">Membrane</keyword>
<dbReference type="RefSeq" id="WP_166947977.1">
    <property type="nucleotide sequence ID" value="NZ_JAASQI010000001.1"/>
</dbReference>
<evidence type="ECO:0000256" key="2">
    <source>
        <dbReference type="ARBA" id="ARBA00007165"/>
    </source>
</evidence>
<evidence type="ECO:0000256" key="4">
    <source>
        <dbReference type="ARBA" id="ARBA00022989"/>
    </source>
</evidence>
<dbReference type="PROSITE" id="PS50895">
    <property type="entry name" value="SURF1"/>
    <property type="match status" value="1"/>
</dbReference>
<protein>
    <recommendedName>
        <fullName evidence="6">SURF1-like protein</fullName>
    </recommendedName>
</protein>
<keyword evidence="4 6" id="KW-1133">Transmembrane helix</keyword>
<dbReference type="Proteomes" id="UP001429580">
    <property type="component" value="Unassembled WGS sequence"/>
</dbReference>
<gene>
    <name evidence="7" type="ORF">FHS82_000291</name>
</gene>
<dbReference type="InterPro" id="IPR002994">
    <property type="entry name" value="Surf1/Shy1"/>
</dbReference>
<comment type="subcellular location">
    <subcellularLocation>
        <location evidence="6">Cell membrane</location>
        <topology evidence="6">Multi-pass membrane protein</topology>
    </subcellularLocation>
    <subcellularLocation>
        <location evidence="1">Membrane</location>
    </subcellularLocation>
</comment>
<dbReference type="CDD" id="cd06662">
    <property type="entry name" value="SURF1"/>
    <property type="match status" value="1"/>
</dbReference>
<proteinExistence type="inferred from homology"/>
<comment type="caution">
    <text evidence="7">The sequence shown here is derived from an EMBL/GenBank/DDBJ whole genome shotgun (WGS) entry which is preliminary data.</text>
</comment>
<evidence type="ECO:0000313" key="8">
    <source>
        <dbReference type="Proteomes" id="UP001429580"/>
    </source>
</evidence>
<organism evidence="7 8">
    <name type="scientific">Pseudochelatococcus lubricantis</name>
    <dbReference type="NCBI Taxonomy" id="1538102"/>
    <lineage>
        <taxon>Bacteria</taxon>
        <taxon>Pseudomonadati</taxon>
        <taxon>Pseudomonadota</taxon>
        <taxon>Alphaproteobacteria</taxon>
        <taxon>Hyphomicrobiales</taxon>
        <taxon>Chelatococcaceae</taxon>
        <taxon>Pseudochelatococcus</taxon>
    </lineage>
</organism>
<keyword evidence="3 6" id="KW-0812">Transmembrane</keyword>
<name>A0ABX0UU39_9HYPH</name>
<dbReference type="InterPro" id="IPR045214">
    <property type="entry name" value="Surf1/Surf4"/>
</dbReference>
<sequence length="281" mass="30784">MDERRTEKRQPSAAGSAASDGPAWRALLAPGIFTLAGVIILVVLGVWQLQRLAWKEALIARIEARTHAAPVPAPAEAEWAAWQRDEAEYRPITATGGYLYDLQVYVHGNAQLDRRGGGSALMGYFVLTPLKQADGSIIIVNRGFIPVELKQDAAAFRQWSDGDRRDGAVTVTGLLRAPQERGWFVPADVPEAGEWFTRDPQAIARATGMTRVAPFLIDAVEATGEGTAAWPRGGLTVVSFPNNHLDYAFTWFGLAVTLAAVFTLYARRYLADKERRPPREG</sequence>
<dbReference type="EMBL" id="JAASQI010000001">
    <property type="protein sequence ID" value="NIJ56478.1"/>
    <property type="molecule type" value="Genomic_DNA"/>
</dbReference>
<feature type="transmembrane region" description="Helical" evidence="6">
    <location>
        <begin position="26"/>
        <end position="47"/>
    </location>
</feature>
<keyword evidence="6" id="KW-1003">Cell membrane</keyword>
<feature type="transmembrane region" description="Helical" evidence="6">
    <location>
        <begin position="247"/>
        <end position="266"/>
    </location>
</feature>
<evidence type="ECO:0000256" key="1">
    <source>
        <dbReference type="ARBA" id="ARBA00004370"/>
    </source>
</evidence>
<dbReference type="PANTHER" id="PTHR23427">
    <property type="entry name" value="SURFEIT LOCUS PROTEIN"/>
    <property type="match status" value="1"/>
</dbReference>
<comment type="similarity">
    <text evidence="2 6">Belongs to the SURF1 family.</text>
</comment>
<reference evidence="7 8" key="1">
    <citation type="submission" date="2020-03" db="EMBL/GenBank/DDBJ databases">
        <title>Genomic Encyclopedia of Type Strains, Phase IV (KMG-IV): sequencing the most valuable type-strain genomes for metagenomic binning, comparative biology and taxonomic classification.</title>
        <authorList>
            <person name="Goeker M."/>
        </authorList>
    </citation>
    <scope>NUCLEOTIDE SEQUENCE [LARGE SCALE GENOMIC DNA]</scope>
    <source>
        <strain evidence="7 8">DSM 103870</strain>
    </source>
</reference>
<evidence type="ECO:0000256" key="6">
    <source>
        <dbReference type="RuleBase" id="RU363076"/>
    </source>
</evidence>
<dbReference type="Pfam" id="PF02104">
    <property type="entry name" value="SURF1"/>
    <property type="match status" value="1"/>
</dbReference>
<evidence type="ECO:0000313" key="7">
    <source>
        <dbReference type="EMBL" id="NIJ56478.1"/>
    </source>
</evidence>
<evidence type="ECO:0000256" key="3">
    <source>
        <dbReference type="ARBA" id="ARBA00022692"/>
    </source>
</evidence>
<accession>A0ABX0UU39</accession>
<dbReference type="PANTHER" id="PTHR23427:SF2">
    <property type="entry name" value="SURFEIT LOCUS PROTEIN 1"/>
    <property type="match status" value="1"/>
</dbReference>
<keyword evidence="8" id="KW-1185">Reference proteome</keyword>
<evidence type="ECO:0000256" key="5">
    <source>
        <dbReference type="ARBA" id="ARBA00023136"/>
    </source>
</evidence>